<keyword evidence="3" id="KW-0040">ANK repeat</keyword>
<dbReference type="PROSITE" id="PS50097">
    <property type="entry name" value="BTB"/>
    <property type="match status" value="1"/>
</dbReference>
<dbReference type="GO" id="GO:0000151">
    <property type="term" value="C:ubiquitin ligase complex"/>
    <property type="evidence" value="ECO:0007669"/>
    <property type="project" value="TreeGrafter"/>
</dbReference>
<sequence length="419" mass="43359">MRLDASNVVSPIAIDSGSRRLNGVAALAADGLGNLYAAEKTCIYKLSGLAAKITVTTLTGQAPGKASWVGVTYNPATGALLAATSTTVYSVHTGSGTVKGVAGPGNSSSVSCSSGRLQQNCGAAASFTRISSMTASGYGQVYIMDDYSLREMTAPAWHVHTIHDTDRPAGSIRFSCSSATTPAVIAITSTGWLAVGDWHDLVLYGPGFKSTVSAVPTSALLRYLASAPAPTGGEASSNGGTAVESGTGASESSVLTVRVGDRAFAAHRVLLAERCEFFKKLLAVKGFAESGAAEVTLGEADPDVFGRLLAFIYWGVLDVPATHLKAAVELAGRLLMPEVCELLKPRLLAACTPATVVSDLLWAEKYGLTGLVPLLTDFLIEHLKAAVAAAPEQVTVLTARSPALAAEVIRTMAREEARK</sequence>
<dbReference type="PANTHER" id="PTHR46231:SF1">
    <property type="entry name" value="ANKYRIN REPEAT AND BTB_POZ DOMAIN-CONTAINING PROTEIN 1"/>
    <property type="match status" value="1"/>
</dbReference>
<proteinExistence type="predicted"/>
<dbReference type="OrthoDB" id="534632at2759"/>
<evidence type="ECO:0000256" key="3">
    <source>
        <dbReference type="ARBA" id="ARBA00023043"/>
    </source>
</evidence>
<dbReference type="SUPFAM" id="SSF63829">
    <property type="entry name" value="Calcium-dependent phosphotriesterase"/>
    <property type="match status" value="1"/>
</dbReference>
<dbReference type="InterPro" id="IPR011042">
    <property type="entry name" value="6-blade_b-propeller_TolB-like"/>
</dbReference>
<dbReference type="SUPFAM" id="SSF54695">
    <property type="entry name" value="POZ domain"/>
    <property type="match status" value="1"/>
</dbReference>
<dbReference type="Pfam" id="PF00651">
    <property type="entry name" value="BTB"/>
    <property type="match status" value="1"/>
</dbReference>
<comment type="caution">
    <text evidence="5">The sequence shown here is derived from an EMBL/GenBank/DDBJ whole genome shotgun (WGS) entry which is preliminary data.</text>
</comment>
<dbReference type="GO" id="GO:0005737">
    <property type="term" value="C:cytoplasm"/>
    <property type="evidence" value="ECO:0007669"/>
    <property type="project" value="TreeGrafter"/>
</dbReference>
<feature type="domain" description="BTB" evidence="4">
    <location>
        <begin position="251"/>
        <end position="321"/>
    </location>
</feature>
<evidence type="ECO:0000259" key="4">
    <source>
        <dbReference type="PROSITE" id="PS50097"/>
    </source>
</evidence>
<name>A0A150GIN1_GONPE</name>
<protein>
    <recommendedName>
        <fullName evidence="4">BTB domain-containing protein</fullName>
    </recommendedName>
</protein>
<dbReference type="Gene3D" id="2.120.10.30">
    <property type="entry name" value="TolB, C-terminal domain"/>
    <property type="match status" value="1"/>
</dbReference>
<evidence type="ECO:0000313" key="5">
    <source>
        <dbReference type="EMBL" id="KXZ49661.1"/>
    </source>
</evidence>
<dbReference type="InterPro" id="IPR000210">
    <property type="entry name" value="BTB/POZ_dom"/>
</dbReference>
<accession>A0A150GIN1</accession>
<dbReference type="PANTHER" id="PTHR46231">
    <property type="entry name" value="ANKYRIN REPEAT AND BTB/POZ DOMAIN-CONTAINING PROTEIN 1"/>
    <property type="match status" value="1"/>
</dbReference>
<dbReference type="InterPro" id="IPR011333">
    <property type="entry name" value="SKP1/BTB/POZ_sf"/>
</dbReference>
<keyword evidence="6" id="KW-1185">Reference proteome</keyword>
<dbReference type="SMART" id="SM00225">
    <property type="entry name" value="BTB"/>
    <property type="match status" value="1"/>
</dbReference>
<dbReference type="AlphaFoldDB" id="A0A150GIN1"/>
<keyword evidence="2" id="KW-0677">Repeat</keyword>
<dbReference type="CDD" id="cd18186">
    <property type="entry name" value="BTB_POZ_ZBTB_KLHL-like"/>
    <property type="match status" value="1"/>
</dbReference>
<evidence type="ECO:0000256" key="2">
    <source>
        <dbReference type="ARBA" id="ARBA00022737"/>
    </source>
</evidence>
<reference evidence="6" key="1">
    <citation type="journal article" date="2016" name="Nat. Commun.">
        <title>The Gonium pectorale genome demonstrates co-option of cell cycle regulation during the evolution of multicellularity.</title>
        <authorList>
            <person name="Hanschen E.R."/>
            <person name="Marriage T.N."/>
            <person name="Ferris P.J."/>
            <person name="Hamaji T."/>
            <person name="Toyoda A."/>
            <person name="Fujiyama A."/>
            <person name="Neme R."/>
            <person name="Noguchi H."/>
            <person name="Minakuchi Y."/>
            <person name="Suzuki M."/>
            <person name="Kawai-Toyooka H."/>
            <person name="Smith D.R."/>
            <person name="Sparks H."/>
            <person name="Anderson J."/>
            <person name="Bakaric R."/>
            <person name="Luria V."/>
            <person name="Karger A."/>
            <person name="Kirschner M.W."/>
            <person name="Durand P.M."/>
            <person name="Michod R.E."/>
            <person name="Nozaki H."/>
            <person name="Olson B.J."/>
        </authorList>
    </citation>
    <scope>NUCLEOTIDE SEQUENCE [LARGE SCALE GENOMIC DNA]</scope>
    <source>
        <strain evidence="6">NIES-2863</strain>
    </source>
</reference>
<dbReference type="Gene3D" id="3.30.710.10">
    <property type="entry name" value="Potassium Channel Kv1.1, Chain A"/>
    <property type="match status" value="1"/>
</dbReference>
<gene>
    <name evidence="5" type="ORF">GPECTOR_20g518</name>
</gene>
<organism evidence="5 6">
    <name type="scientific">Gonium pectorale</name>
    <name type="common">Green alga</name>
    <dbReference type="NCBI Taxonomy" id="33097"/>
    <lineage>
        <taxon>Eukaryota</taxon>
        <taxon>Viridiplantae</taxon>
        <taxon>Chlorophyta</taxon>
        <taxon>core chlorophytes</taxon>
        <taxon>Chlorophyceae</taxon>
        <taxon>CS clade</taxon>
        <taxon>Chlamydomonadales</taxon>
        <taxon>Volvocaceae</taxon>
        <taxon>Gonium</taxon>
    </lineage>
</organism>
<dbReference type="InterPro" id="IPR044515">
    <property type="entry name" value="ABTB1"/>
</dbReference>
<evidence type="ECO:0000256" key="1">
    <source>
        <dbReference type="ARBA" id="ARBA00004906"/>
    </source>
</evidence>
<dbReference type="Proteomes" id="UP000075714">
    <property type="component" value="Unassembled WGS sequence"/>
</dbReference>
<evidence type="ECO:0000313" key="6">
    <source>
        <dbReference type="Proteomes" id="UP000075714"/>
    </source>
</evidence>
<dbReference type="EMBL" id="LSYV01000021">
    <property type="protein sequence ID" value="KXZ49661.1"/>
    <property type="molecule type" value="Genomic_DNA"/>
</dbReference>
<comment type="pathway">
    <text evidence="1">Protein modification; protein ubiquitination.</text>
</comment>